<feature type="compositionally biased region" description="Low complexity" evidence="1">
    <location>
        <begin position="468"/>
        <end position="494"/>
    </location>
</feature>
<protein>
    <submittedName>
        <fullName evidence="2">Uncharacterized protein</fullName>
    </submittedName>
</protein>
<keyword evidence="3" id="KW-1185">Reference proteome</keyword>
<dbReference type="EMBL" id="LWDE02001591">
    <property type="protein sequence ID" value="KAE8239813.1"/>
    <property type="molecule type" value="Genomic_DNA"/>
</dbReference>
<reference evidence="2" key="1">
    <citation type="submission" date="2016-04" db="EMBL/GenBank/DDBJ databases">
        <authorList>
            <person name="Nguyen H.D."/>
            <person name="Samba Siva P."/>
            <person name="Cullis J."/>
            <person name="Levesque C.A."/>
            <person name="Hambleton S."/>
        </authorList>
    </citation>
    <scope>NUCLEOTIDE SEQUENCE</scope>
    <source>
        <strain evidence="2">DAOMC 236426</strain>
    </source>
</reference>
<organism evidence="2 3">
    <name type="scientific">Tilletia controversa</name>
    <name type="common">dwarf bunt fungus</name>
    <dbReference type="NCBI Taxonomy" id="13291"/>
    <lineage>
        <taxon>Eukaryota</taxon>
        <taxon>Fungi</taxon>
        <taxon>Dikarya</taxon>
        <taxon>Basidiomycota</taxon>
        <taxon>Ustilaginomycotina</taxon>
        <taxon>Exobasidiomycetes</taxon>
        <taxon>Tilletiales</taxon>
        <taxon>Tilletiaceae</taxon>
        <taxon>Tilletia</taxon>
    </lineage>
</organism>
<evidence type="ECO:0000313" key="2">
    <source>
        <dbReference type="EMBL" id="KAE8239813.1"/>
    </source>
</evidence>
<feature type="region of interest" description="Disordered" evidence="1">
    <location>
        <begin position="527"/>
        <end position="547"/>
    </location>
</feature>
<feature type="compositionally biased region" description="Polar residues" evidence="1">
    <location>
        <begin position="1"/>
        <end position="21"/>
    </location>
</feature>
<accession>A0A8X7MLU2</accession>
<comment type="caution">
    <text evidence="2">The sequence shown here is derived from an EMBL/GenBank/DDBJ whole genome shotgun (WGS) entry which is preliminary data.</text>
</comment>
<feature type="compositionally biased region" description="Polar residues" evidence="1">
    <location>
        <begin position="700"/>
        <end position="717"/>
    </location>
</feature>
<feature type="region of interest" description="Disordered" evidence="1">
    <location>
        <begin position="89"/>
        <end position="297"/>
    </location>
</feature>
<feature type="compositionally biased region" description="Basic residues" evidence="1">
    <location>
        <begin position="215"/>
        <end position="228"/>
    </location>
</feature>
<feature type="compositionally biased region" description="Basic and acidic residues" evidence="1">
    <location>
        <begin position="451"/>
        <end position="461"/>
    </location>
</feature>
<feature type="compositionally biased region" description="Basic and acidic residues" evidence="1">
    <location>
        <begin position="411"/>
        <end position="436"/>
    </location>
</feature>
<name>A0A8X7MLU2_9BASI</name>
<feature type="compositionally biased region" description="Polar residues" evidence="1">
    <location>
        <begin position="395"/>
        <end position="410"/>
    </location>
</feature>
<feature type="compositionally biased region" description="Low complexity" evidence="1">
    <location>
        <begin position="179"/>
        <end position="214"/>
    </location>
</feature>
<feature type="compositionally biased region" description="Low complexity" evidence="1">
    <location>
        <begin position="31"/>
        <end position="44"/>
    </location>
</feature>
<feature type="region of interest" description="Disordered" evidence="1">
    <location>
        <begin position="365"/>
        <end position="507"/>
    </location>
</feature>
<feature type="region of interest" description="Disordered" evidence="1">
    <location>
        <begin position="660"/>
        <end position="727"/>
    </location>
</feature>
<feature type="compositionally biased region" description="Low complexity" evidence="1">
    <location>
        <begin position="229"/>
        <end position="287"/>
    </location>
</feature>
<dbReference type="Proteomes" id="UP000077684">
    <property type="component" value="Unassembled WGS sequence"/>
</dbReference>
<evidence type="ECO:0000256" key="1">
    <source>
        <dbReference type="SAM" id="MobiDB-lite"/>
    </source>
</evidence>
<reference evidence="2" key="2">
    <citation type="journal article" date="2019" name="IMA Fungus">
        <title>Genome sequencing and comparison of five Tilletia species to identify candidate genes for the detection of regulated species infecting wheat.</title>
        <authorList>
            <person name="Nguyen H.D.T."/>
            <person name="Sultana T."/>
            <person name="Kesanakurti P."/>
            <person name="Hambleton S."/>
        </authorList>
    </citation>
    <scope>NUCLEOTIDE SEQUENCE</scope>
    <source>
        <strain evidence="2">DAOMC 236426</strain>
    </source>
</reference>
<feature type="compositionally biased region" description="Polar residues" evidence="1">
    <location>
        <begin position="377"/>
        <end position="386"/>
    </location>
</feature>
<dbReference type="AlphaFoldDB" id="A0A8X7MLU2"/>
<gene>
    <name evidence="2" type="ORF">A4X06_0g8028</name>
</gene>
<feature type="compositionally biased region" description="Pro residues" evidence="1">
    <location>
        <begin position="169"/>
        <end position="178"/>
    </location>
</feature>
<proteinExistence type="predicted"/>
<feature type="region of interest" description="Disordered" evidence="1">
    <location>
        <begin position="1"/>
        <end position="44"/>
    </location>
</feature>
<feature type="compositionally biased region" description="Low complexity" evidence="1">
    <location>
        <begin position="117"/>
        <end position="130"/>
    </location>
</feature>
<sequence>MSRTAPSTARPTARQNQEQQLPSSSIPPSPSLGSATTASSAGPVPSTSLAAVVALAAQVNPPPPPTISASGIDIVVSSSSREAIPSVLRSLSPNPLKRPFSPATQPPISLQPPPPSSCSSPGSSRSSSLSNQNRTADHYNHHHHQRSVQPEIIADSGYPSGPSQAHPLPAKPDAPLPARPSQSRDSSASRSLSRPRSGSNSQSRHNYPQQQQQQQHHHHHQSQLHHLHQSSPASSTSSLSTAYPAGYPGYGPYNRSSHSISSSSARSHPSPATSLSSASTSSLRTPPDLLLNPSSAGASAVAAISGGGILADKDKRYYHLLHQQDSQQQFLDSSYLEPTRTLSMDAIKQRLKLIDSLGKSQGANIKDALPRAPHGRNGTQISSDTKLSAPKPVDQATNNNDRMTESTGSKKLSEGMQRGKESNRPRPSPDRLRDSTDSADPSSVSRKRKPRGDESDPDRTPTIKKARGSSTPSPASASAWASLSSSQSRSISRTPSERNMDGGLPPKNWTLELFNNTCLKYKARGRELKHSGDRRARDGSDGRSRQEAVETAALEHTDAILHYVYAFWCDDQARALTARKGESVTAALSSTAAASHCNPGNWTSLFLFLEFAIKAHNKTGWSHLAGLCKLIEAMVRHLVLCHEQRQLNARMSKLNANAQTTLPSLLRAGAPGESGGRADEEMEETGPPTPGGPESHEKGSSSVRSATGNGSNHSSASALKPNAGSSSSESASAAAIAANANAAAEAHLKELSEVTESLSRLTRESERISLLFTEARSALSYSVLREHFPLTWAACIASDLDASSVSTTMDLEPDDAIRFGSEGRISLARFAWPIEYNSGLGHVVCFGRALVAELGRGRRLGYVPAPVMSAPSME</sequence>
<evidence type="ECO:0000313" key="3">
    <source>
        <dbReference type="Proteomes" id="UP000077684"/>
    </source>
</evidence>